<dbReference type="GO" id="GO:0016740">
    <property type="term" value="F:transferase activity"/>
    <property type="evidence" value="ECO:0007669"/>
    <property type="project" value="UniProtKB-KW"/>
</dbReference>
<name>A0A0G3EME6_9BURK</name>
<gene>
    <name evidence="2" type="ORF">ABW99_08555</name>
</gene>
<dbReference type="RefSeq" id="WP_047214073.1">
    <property type="nucleotide sequence ID" value="NZ_CP011568.3"/>
</dbReference>
<dbReference type="AlphaFoldDB" id="A0A0G3EME6"/>
<proteinExistence type="predicted"/>
<accession>A0A0G3EME6</accession>
<organism evidence="2 3">
    <name type="scientific">Pandoraea thiooxydans</name>
    <dbReference type="NCBI Taxonomy" id="445709"/>
    <lineage>
        <taxon>Bacteria</taxon>
        <taxon>Pseudomonadati</taxon>
        <taxon>Pseudomonadota</taxon>
        <taxon>Betaproteobacteria</taxon>
        <taxon>Burkholderiales</taxon>
        <taxon>Burkholderiaceae</taxon>
        <taxon>Pandoraea</taxon>
    </lineage>
</organism>
<dbReference type="STRING" id="445709.ABW99_08555"/>
<keyword evidence="3" id="KW-1185">Reference proteome</keyword>
<evidence type="ECO:0000313" key="2">
    <source>
        <dbReference type="EMBL" id="AKJ68253.1"/>
    </source>
</evidence>
<sequence>MSDSLHTFVYGTLRAGEVNDLRRAAARHGLPAPVLVGEADAEGLLFDFGGYPGMVRAIGQGYVRGEVYRIAPALVPVLDEIEEVYPGQTGLFVREQVAVTCAGEIHDCIVYPVAASAVAGRPRIESGDWVAHRLARA</sequence>
<dbReference type="SUPFAM" id="SSF110857">
    <property type="entry name" value="Gamma-glutamyl cyclotransferase-like"/>
    <property type="match status" value="1"/>
</dbReference>
<dbReference type="Pfam" id="PF06094">
    <property type="entry name" value="GGACT"/>
    <property type="match status" value="1"/>
</dbReference>
<dbReference type="InterPro" id="IPR013024">
    <property type="entry name" value="GGCT-like"/>
</dbReference>
<dbReference type="EMBL" id="CP011568">
    <property type="protein sequence ID" value="AKJ68253.1"/>
    <property type="molecule type" value="Genomic_DNA"/>
</dbReference>
<dbReference type="KEGG" id="ptx:ABW99_08555"/>
<reference evidence="3" key="1">
    <citation type="submission" date="2015-06" db="EMBL/GenBank/DDBJ databases">
        <authorList>
            <person name="Lim Y.L."/>
            <person name="Ee R."/>
            <person name="Yong D."/>
            <person name="How K.Y."/>
            <person name="Yin W.F."/>
            <person name="Chan K.G."/>
        </authorList>
    </citation>
    <scope>NUCLEOTIDE SEQUENCE [LARGE SCALE GENOMIC DNA]</scope>
    <source>
        <strain evidence="3">DSM 25325</strain>
    </source>
</reference>
<feature type="domain" description="Gamma-glutamylcyclotransferase AIG2-like" evidence="1">
    <location>
        <begin position="8"/>
        <end position="130"/>
    </location>
</feature>
<dbReference type="PATRIC" id="fig|445709.3.peg.1830"/>
<dbReference type="CDD" id="cd06661">
    <property type="entry name" value="GGCT_like"/>
    <property type="match status" value="1"/>
</dbReference>
<dbReference type="InterPro" id="IPR036568">
    <property type="entry name" value="GGCT-like_sf"/>
</dbReference>
<evidence type="ECO:0000259" key="1">
    <source>
        <dbReference type="Pfam" id="PF06094"/>
    </source>
</evidence>
<keyword evidence="2" id="KW-0808">Transferase</keyword>
<dbReference type="InterPro" id="IPR009288">
    <property type="entry name" value="AIG2-like_dom"/>
</dbReference>
<dbReference type="OrthoDB" id="8538589at2"/>
<dbReference type="Proteomes" id="UP000036700">
    <property type="component" value="Chromosome"/>
</dbReference>
<evidence type="ECO:0000313" key="3">
    <source>
        <dbReference type="Proteomes" id="UP000036700"/>
    </source>
</evidence>
<dbReference type="Gene3D" id="3.10.490.10">
    <property type="entry name" value="Gamma-glutamyl cyclotransferase-like"/>
    <property type="match status" value="1"/>
</dbReference>
<protein>
    <submittedName>
        <fullName evidence="2">Gamma-glutamylcyclotransferase</fullName>
    </submittedName>
</protein>